<name>A0A2A6B2I9_PRIPA</name>
<protein>
    <submittedName>
        <fullName evidence="1">Uncharacterized protein</fullName>
    </submittedName>
</protein>
<evidence type="ECO:0000313" key="2">
    <source>
        <dbReference type="Proteomes" id="UP000005239"/>
    </source>
</evidence>
<gene>
    <name evidence="1" type="primary">WBGene00115551</name>
</gene>
<organism evidence="1 2">
    <name type="scientific">Pristionchus pacificus</name>
    <name type="common">Parasitic nematode worm</name>
    <dbReference type="NCBI Taxonomy" id="54126"/>
    <lineage>
        <taxon>Eukaryota</taxon>
        <taxon>Metazoa</taxon>
        <taxon>Ecdysozoa</taxon>
        <taxon>Nematoda</taxon>
        <taxon>Chromadorea</taxon>
        <taxon>Rhabditida</taxon>
        <taxon>Rhabditina</taxon>
        <taxon>Diplogasteromorpha</taxon>
        <taxon>Diplogasteroidea</taxon>
        <taxon>Neodiplogasteridae</taxon>
        <taxon>Pristionchus</taxon>
    </lineage>
</organism>
<accession>A0A2A6B2I9</accession>
<evidence type="ECO:0000313" key="1">
    <source>
        <dbReference type="EnsemblMetazoa" id="PPA25997.1"/>
    </source>
</evidence>
<dbReference type="EnsemblMetazoa" id="PPA25997.1">
    <property type="protein sequence ID" value="PPA25997.1"/>
    <property type="gene ID" value="WBGene00115551"/>
</dbReference>
<dbReference type="AlphaFoldDB" id="A0A2A6B2I9"/>
<sequence>EDERMIKGVVSNFKIKNDVPKSFLARLLNPKIFTQKFDPRVLFGLEWHLPTKELIIFNRVLACSVERSVQNGDQARS</sequence>
<dbReference type="Proteomes" id="UP000005239">
    <property type="component" value="Unassembled WGS sequence"/>
</dbReference>
<keyword evidence="2" id="KW-1185">Reference proteome</keyword>
<reference evidence="2" key="1">
    <citation type="journal article" date="2008" name="Nat. Genet.">
        <title>The Pristionchus pacificus genome provides a unique perspective on nematode lifestyle and parasitism.</title>
        <authorList>
            <person name="Dieterich C."/>
            <person name="Clifton S.W."/>
            <person name="Schuster L.N."/>
            <person name="Chinwalla A."/>
            <person name="Delehaunty K."/>
            <person name="Dinkelacker I."/>
            <person name="Fulton L."/>
            <person name="Fulton R."/>
            <person name="Godfrey J."/>
            <person name="Minx P."/>
            <person name="Mitreva M."/>
            <person name="Roeseler W."/>
            <person name="Tian H."/>
            <person name="Witte H."/>
            <person name="Yang S.P."/>
            <person name="Wilson R.K."/>
            <person name="Sommer R.J."/>
        </authorList>
    </citation>
    <scope>NUCLEOTIDE SEQUENCE [LARGE SCALE GENOMIC DNA]</scope>
    <source>
        <strain evidence="2">PS312</strain>
    </source>
</reference>
<accession>A0A8R1YQ84</accession>
<reference evidence="1" key="2">
    <citation type="submission" date="2022-06" db="UniProtKB">
        <authorList>
            <consortium name="EnsemblMetazoa"/>
        </authorList>
    </citation>
    <scope>IDENTIFICATION</scope>
    <source>
        <strain evidence="1">PS312</strain>
    </source>
</reference>
<proteinExistence type="predicted"/>